<dbReference type="GO" id="GO:0004252">
    <property type="term" value="F:serine-type endopeptidase activity"/>
    <property type="evidence" value="ECO:0007669"/>
    <property type="project" value="InterPro"/>
</dbReference>
<evidence type="ECO:0000256" key="1">
    <source>
        <dbReference type="SAM" id="Phobius"/>
    </source>
</evidence>
<evidence type="ECO:0000313" key="3">
    <source>
        <dbReference type="EMBL" id="KAA9014724.1"/>
    </source>
</evidence>
<keyword evidence="1" id="KW-0472">Membrane</keyword>
<evidence type="ECO:0000313" key="5">
    <source>
        <dbReference type="Proteomes" id="UP000325933"/>
    </source>
</evidence>
<reference evidence="5 6" key="1">
    <citation type="submission" date="2019-09" db="EMBL/GenBank/DDBJ databases">
        <authorList>
            <person name="Feng G."/>
        </authorList>
    </citation>
    <scope>NUCLEOTIDE SEQUENCE [LARGE SCALE GENOMIC DNA]</scope>
    <source>
        <strain evidence="4 5">KACC 19283</strain>
        <strain evidence="3 6">KACC 19284</strain>
    </source>
</reference>
<dbReference type="Pfam" id="PF10502">
    <property type="entry name" value="Peptidase_S26"/>
    <property type="match status" value="1"/>
</dbReference>
<gene>
    <name evidence="4" type="ORF">F4U95_16425</name>
    <name evidence="3" type="ORF">F4U96_16300</name>
</gene>
<dbReference type="SUPFAM" id="SSF51306">
    <property type="entry name" value="LexA/Signal peptidase"/>
    <property type="match status" value="1"/>
</dbReference>
<dbReference type="GO" id="GO:0006465">
    <property type="term" value="P:signal peptide processing"/>
    <property type="evidence" value="ECO:0007669"/>
    <property type="project" value="InterPro"/>
</dbReference>
<keyword evidence="1" id="KW-0812">Transmembrane</keyword>
<dbReference type="EMBL" id="VYQB01000012">
    <property type="protein sequence ID" value="KAA9014724.1"/>
    <property type="molecule type" value="Genomic_DNA"/>
</dbReference>
<dbReference type="RefSeq" id="WP_150426436.1">
    <property type="nucleotide sequence ID" value="NZ_VYQA01000012.1"/>
</dbReference>
<name>A0A5J5HY29_9SPHN</name>
<keyword evidence="1" id="KW-1133">Transmembrane helix</keyword>
<proteinExistence type="predicted"/>
<evidence type="ECO:0000259" key="2">
    <source>
        <dbReference type="Pfam" id="PF10502"/>
    </source>
</evidence>
<dbReference type="InterPro" id="IPR019533">
    <property type="entry name" value="Peptidase_S26"/>
</dbReference>
<dbReference type="Gene3D" id="2.10.109.10">
    <property type="entry name" value="Umud Fragment, subunit A"/>
    <property type="match status" value="1"/>
</dbReference>
<sequence>MPKRPRRQAPAPLLEWVPPLTRQSRFRRRPILLLITIGTGLMGAATALDYLICPAPRLVWNVSASAPIGLWRIYPGVPLASGDMVLAHMPARIRQLAASRHYIPANVPLLKRIVARDGDDVCALGDAIYVNGYRVAKRLVRDRMGRILPRWESCETLRGGRLFLLMDRADSFDSRYFGPLEPEAIIGKANPLWLR</sequence>
<evidence type="ECO:0000313" key="6">
    <source>
        <dbReference type="Proteomes" id="UP000326364"/>
    </source>
</evidence>
<dbReference type="EMBL" id="VYQA01000012">
    <property type="protein sequence ID" value="KAA9027737.1"/>
    <property type="molecule type" value="Genomic_DNA"/>
</dbReference>
<organism evidence="4 5">
    <name type="scientific">Sphingobium limneticum</name>
    <dbReference type="NCBI Taxonomy" id="1007511"/>
    <lineage>
        <taxon>Bacteria</taxon>
        <taxon>Pseudomonadati</taxon>
        <taxon>Pseudomonadota</taxon>
        <taxon>Alphaproteobacteria</taxon>
        <taxon>Sphingomonadales</taxon>
        <taxon>Sphingomonadaceae</taxon>
        <taxon>Sphingobium</taxon>
    </lineage>
</organism>
<dbReference type="Proteomes" id="UP000325933">
    <property type="component" value="Unassembled WGS sequence"/>
</dbReference>
<feature type="transmembrane region" description="Helical" evidence="1">
    <location>
        <begin position="31"/>
        <end position="52"/>
    </location>
</feature>
<accession>A0A5J5HY29</accession>
<keyword evidence="6" id="KW-1185">Reference proteome</keyword>
<feature type="domain" description="Peptidase S26" evidence="2">
    <location>
        <begin position="36"/>
        <end position="193"/>
    </location>
</feature>
<protein>
    <submittedName>
        <fullName evidence="4">S26 family signal peptidase</fullName>
    </submittedName>
</protein>
<dbReference type="AlphaFoldDB" id="A0A5J5HY29"/>
<comment type="caution">
    <text evidence="4">The sequence shown here is derived from an EMBL/GenBank/DDBJ whole genome shotgun (WGS) entry which is preliminary data.</text>
</comment>
<evidence type="ECO:0000313" key="4">
    <source>
        <dbReference type="EMBL" id="KAA9027737.1"/>
    </source>
</evidence>
<dbReference type="InterPro" id="IPR036286">
    <property type="entry name" value="LexA/Signal_pep-like_sf"/>
</dbReference>
<dbReference type="Proteomes" id="UP000326364">
    <property type="component" value="Unassembled WGS sequence"/>
</dbReference>